<dbReference type="Proteomes" id="UP000024404">
    <property type="component" value="Unassembled WGS sequence"/>
</dbReference>
<name>A0A8R1TNR1_ONCVO</name>
<keyword evidence="3" id="KW-1185">Reference proteome</keyword>
<evidence type="ECO:0000256" key="1">
    <source>
        <dbReference type="SAM" id="MobiDB-lite"/>
    </source>
</evidence>
<feature type="region of interest" description="Disordered" evidence="1">
    <location>
        <begin position="1"/>
        <end position="20"/>
    </location>
</feature>
<protein>
    <submittedName>
        <fullName evidence="2">Uncharacterized protein</fullName>
    </submittedName>
</protein>
<accession>A0A8R1TNR1</accession>
<evidence type="ECO:0000313" key="2">
    <source>
        <dbReference type="EnsemblMetazoa" id="OVOC1773.1"/>
    </source>
</evidence>
<feature type="compositionally biased region" description="Gly residues" evidence="1">
    <location>
        <begin position="1"/>
        <end position="13"/>
    </location>
</feature>
<dbReference type="AlphaFoldDB" id="A0A8R1TNR1"/>
<organism evidence="2 3">
    <name type="scientific">Onchocerca volvulus</name>
    <dbReference type="NCBI Taxonomy" id="6282"/>
    <lineage>
        <taxon>Eukaryota</taxon>
        <taxon>Metazoa</taxon>
        <taxon>Ecdysozoa</taxon>
        <taxon>Nematoda</taxon>
        <taxon>Chromadorea</taxon>
        <taxon>Rhabditida</taxon>
        <taxon>Spirurina</taxon>
        <taxon>Spiruromorpha</taxon>
        <taxon>Filarioidea</taxon>
        <taxon>Onchocercidae</taxon>
        <taxon>Onchocerca</taxon>
    </lineage>
</organism>
<dbReference type="EMBL" id="CMVM020000052">
    <property type="status" value="NOT_ANNOTATED_CDS"/>
    <property type="molecule type" value="Genomic_DNA"/>
</dbReference>
<proteinExistence type="predicted"/>
<reference evidence="2" key="2">
    <citation type="submission" date="2022-06" db="UniProtKB">
        <authorList>
            <consortium name="EnsemblMetazoa"/>
        </authorList>
    </citation>
    <scope>IDENTIFICATION</scope>
</reference>
<dbReference type="EnsemblMetazoa" id="OVOC1773.1">
    <property type="protein sequence ID" value="OVOC1773.1"/>
    <property type="gene ID" value="WBGene00238582"/>
</dbReference>
<evidence type="ECO:0000313" key="3">
    <source>
        <dbReference type="Proteomes" id="UP000024404"/>
    </source>
</evidence>
<reference evidence="3" key="1">
    <citation type="submission" date="2013-10" db="EMBL/GenBank/DDBJ databases">
        <title>Genome sequencing of Onchocerca volvulus.</title>
        <authorList>
            <person name="Cotton J."/>
            <person name="Tsai J."/>
            <person name="Stanley E."/>
            <person name="Tracey A."/>
            <person name="Holroyd N."/>
            <person name="Lustigman S."/>
            <person name="Berriman M."/>
        </authorList>
    </citation>
    <scope>NUCLEOTIDE SEQUENCE</scope>
</reference>
<sequence length="106" mass="11888">MTRGSRGFGGAGDSGERVGNPKMAHICTITSMNFIPPLCNEMEQFWEKDERRKETLVVILLRKHELSSRKPPSPPPPPPLTLLLLATAQFSMIIIAIEQQNDIYKV</sequence>